<protein>
    <submittedName>
        <fullName evidence="3">Long-chain-fatty-acid--CoA ligase</fullName>
        <ecNumber evidence="3">6.2.1.3</ecNumber>
    </submittedName>
</protein>
<dbReference type="PANTHER" id="PTHR24096:SF393">
    <property type="entry name" value="LIGASE, PUTATIVE-RELATED"/>
    <property type="match status" value="1"/>
</dbReference>
<gene>
    <name evidence="3" type="primary">lcfB_1</name>
    <name evidence="3" type="ORF">LMG21510_00137</name>
</gene>
<dbReference type="Gene3D" id="2.30.38.10">
    <property type="entry name" value="Luciferase, Domain 3"/>
    <property type="match status" value="1"/>
</dbReference>
<evidence type="ECO:0000259" key="1">
    <source>
        <dbReference type="Pfam" id="PF00501"/>
    </source>
</evidence>
<evidence type="ECO:0000259" key="2">
    <source>
        <dbReference type="Pfam" id="PF13193"/>
    </source>
</evidence>
<organism evidence="3 4">
    <name type="scientific">Cupriavidus respiraculi</name>
    <dbReference type="NCBI Taxonomy" id="195930"/>
    <lineage>
        <taxon>Bacteria</taxon>
        <taxon>Pseudomonadati</taxon>
        <taxon>Pseudomonadota</taxon>
        <taxon>Betaproteobacteria</taxon>
        <taxon>Burkholderiales</taxon>
        <taxon>Burkholderiaceae</taxon>
        <taxon>Cupriavidus</taxon>
    </lineage>
</organism>
<dbReference type="RefSeq" id="WP_224039027.1">
    <property type="nucleotide sequence ID" value="NZ_CAJZAH010000001.1"/>
</dbReference>
<dbReference type="InterPro" id="IPR025110">
    <property type="entry name" value="AMP-bd_C"/>
</dbReference>
<dbReference type="PANTHER" id="PTHR24096">
    <property type="entry name" value="LONG-CHAIN-FATTY-ACID--COA LIGASE"/>
    <property type="match status" value="1"/>
</dbReference>
<dbReference type="Gene3D" id="3.30.300.30">
    <property type="match status" value="1"/>
</dbReference>
<sequence>MSPTPAPAASWPAISLAEAHARLTAPGAPFETEVLTIRGVPTTVWKNAPPTLRDLFVQARSHGDRTFVVYEDERVRYEGFARAAIAIAHALVSDGVRKGDRVAIAMRNLPEWPAAFYGAVLAGAIVTPLNAWWTGAELEYGLADSGTKVAIVDNERLDRILEHLPACPDLARLYVCRDGGRHADARIVPLESVTGSVQNWDTLPDAALPDIAIDPDDDATLFYTSGTTGKPKGAVGTHRNATSVAVAGGFGPARNFLRRGEPLPEPDPNAPQKANLLAVPFFHVTGCMAVLNAALHAGSKIVLMRRWDTLRAMELIERERCTAAGGVPTIAWQIVEHPERGRFDLSSLENMNYGGAPASAELVRRIVETFPHSAPGIGWGMTETSATFTSHNAKEYLHRPESSGPALPIGEMKIVDGRGNALPPGEVGELMVRGANVVRGYWNKPEATAQTFVDGWLRTGDIARLDEEGYLYIVDRMKDMLIRGGENIYCIEVESVLYAHPAVMDAALVGIAHRTLGEEPGAVVSLKPGAQATEAELQAFVRERLAAFKVPVRVIICPEMLPRNANGKIVKSVLRKMFEAQA</sequence>
<feature type="domain" description="AMP-dependent synthetase/ligase" evidence="1">
    <location>
        <begin position="57"/>
        <end position="442"/>
    </location>
</feature>
<dbReference type="Pfam" id="PF13193">
    <property type="entry name" value="AMP-binding_C"/>
    <property type="match status" value="1"/>
</dbReference>
<feature type="domain" description="AMP-binding enzyme C-terminal" evidence="2">
    <location>
        <begin position="492"/>
        <end position="568"/>
    </location>
</feature>
<accession>A0ABM8WE41</accession>
<dbReference type="EC" id="6.2.1.3" evidence="3"/>
<dbReference type="GO" id="GO:0004467">
    <property type="term" value="F:long-chain fatty acid-CoA ligase activity"/>
    <property type="evidence" value="ECO:0007669"/>
    <property type="project" value="UniProtKB-EC"/>
</dbReference>
<keyword evidence="3" id="KW-0436">Ligase</keyword>
<dbReference type="Pfam" id="PF00501">
    <property type="entry name" value="AMP-binding"/>
    <property type="match status" value="1"/>
</dbReference>
<comment type="caution">
    <text evidence="3">The sequence shown here is derived from an EMBL/GenBank/DDBJ whole genome shotgun (WGS) entry which is preliminary data.</text>
</comment>
<proteinExistence type="predicted"/>
<dbReference type="InterPro" id="IPR000873">
    <property type="entry name" value="AMP-dep_synth/lig_dom"/>
</dbReference>
<dbReference type="InterPro" id="IPR045851">
    <property type="entry name" value="AMP-bd_C_sf"/>
</dbReference>
<reference evidence="3 4" key="1">
    <citation type="submission" date="2021-08" db="EMBL/GenBank/DDBJ databases">
        <authorList>
            <person name="Peeters C."/>
        </authorList>
    </citation>
    <scope>NUCLEOTIDE SEQUENCE [LARGE SCALE GENOMIC DNA]</scope>
    <source>
        <strain evidence="3 4">LMG 21510</strain>
    </source>
</reference>
<dbReference type="Gene3D" id="3.40.50.980">
    <property type="match status" value="2"/>
</dbReference>
<dbReference type="EMBL" id="CAJZAH010000001">
    <property type="protein sequence ID" value="CAG9165582.1"/>
    <property type="molecule type" value="Genomic_DNA"/>
</dbReference>
<dbReference type="Proteomes" id="UP000721236">
    <property type="component" value="Unassembled WGS sequence"/>
</dbReference>
<evidence type="ECO:0000313" key="4">
    <source>
        <dbReference type="Proteomes" id="UP000721236"/>
    </source>
</evidence>
<dbReference type="SUPFAM" id="SSF56801">
    <property type="entry name" value="Acetyl-CoA synthetase-like"/>
    <property type="match status" value="1"/>
</dbReference>
<keyword evidence="4" id="KW-1185">Reference proteome</keyword>
<evidence type="ECO:0000313" key="3">
    <source>
        <dbReference type="EMBL" id="CAG9165582.1"/>
    </source>
</evidence>
<name>A0ABM8WE41_9BURK</name>
<dbReference type="PROSITE" id="PS00455">
    <property type="entry name" value="AMP_BINDING"/>
    <property type="match status" value="1"/>
</dbReference>
<dbReference type="InterPro" id="IPR020845">
    <property type="entry name" value="AMP-binding_CS"/>
</dbReference>